<dbReference type="AlphaFoldDB" id="A0A385H7L7"/>
<reference evidence="5" key="1">
    <citation type="submission" date="2018-09" db="EMBL/GenBank/DDBJ databases">
        <title>Resistance of ancient and modern Acinetobacter lwoffii strains to heavy metals and arsenic revealed by genome analysis.</title>
        <authorList>
            <person name="Mindlin S."/>
            <person name="Petrenko A."/>
            <person name="Kurakov A."/>
            <person name="Beletsky A."/>
            <person name="Mardanov A."/>
            <person name="Petrova M."/>
        </authorList>
    </citation>
    <scope>NUCLEOTIDE SEQUENCE</scope>
    <source>
        <strain evidence="5">ED45-23</strain>
        <plasmid evidence="5">pALWED2.4</plasmid>
    </source>
</reference>
<organism evidence="5">
    <name type="scientific">Acinetobacter lwoffii</name>
    <dbReference type="NCBI Taxonomy" id="28090"/>
    <lineage>
        <taxon>Bacteria</taxon>
        <taxon>Pseudomonadati</taxon>
        <taxon>Pseudomonadota</taxon>
        <taxon>Gammaproteobacteria</taxon>
        <taxon>Moraxellales</taxon>
        <taxon>Moraxellaceae</taxon>
        <taxon>Acinetobacter</taxon>
    </lineage>
</organism>
<dbReference type="InterPro" id="IPR005053">
    <property type="entry name" value="MobA_MobL"/>
</dbReference>
<name>A0A385H7L7_ACILW</name>
<evidence type="ECO:0000313" key="5">
    <source>
        <dbReference type="EMBL" id="AXX83781.1"/>
    </source>
</evidence>
<dbReference type="EMBL" id="CP032119">
    <property type="protein sequence ID" value="AXX83781.1"/>
    <property type="molecule type" value="Genomic_DNA"/>
</dbReference>
<keyword evidence="2" id="KW-0184">Conjugation</keyword>
<evidence type="ECO:0000256" key="2">
    <source>
        <dbReference type="ARBA" id="ARBA00022971"/>
    </source>
</evidence>
<dbReference type="Pfam" id="PF03389">
    <property type="entry name" value="MobA_MobL"/>
    <property type="match status" value="1"/>
</dbReference>
<accession>A0A385H7L7</accession>
<feature type="domain" description="MobA/MobL protein" evidence="4">
    <location>
        <begin position="44"/>
        <end position="214"/>
    </location>
</feature>
<evidence type="ECO:0000256" key="3">
    <source>
        <dbReference type="SAM" id="MobiDB-lite"/>
    </source>
</evidence>
<feature type="compositionally biased region" description="Basic and acidic residues" evidence="3">
    <location>
        <begin position="407"/>
        <end position="418"/>
    </location>
</feature>
<proteinExistence type="inferred from homology"/>
<protein>
    <submittedName>
        <fullName evidence="5">MobA/MobL family protein</fullName>
    </submittedName>
</protein>
<comment type="similarity">
    <text evidence="1">Belongs to the MobA/MobL family.</text>
</comment>
<evidence type="ECO:0000256" key="1">
    <source>
        <dbReference type="ARBA" id="ARBA00010873"/>
    </source>
</evidence>
<sequence>MFYCNLEHTAKKAIKTRSGKIKDGATAKNRFHYITRTSHFKSYKESVSEHIEFVRSGNMPSFAEGKPAEFWQAADVFERSNGRTCSSLVVALPKELNQAQRIELAEAFITEFADRYRFPFSCAIHNHAGSIAGIEQPHLHLMYSERHVDGIDRSAEQFFKRYNPKDPQKGGAQKLTADVLGMGKAQLQLYRQKTEELINDSLMRYAPMKQVEIRGIRVEVPSTVSCLSHRDYNKKYGTELQDVPVMNKAVRFAKENEPELWAKQQHMIEEIQRIRAENRYEQHRLFYETELKNRKEIEELSKQAETPRTRQQWYAQEKLLFLQQNMLQTLLKNPQTAEPMILIQHDLQRYIDLLNTESFDRLEKLGYLRDLGQNLEGSVIQIAPIDEELVFMQRQVMERVPLKMREKAVTPEKTRNQDQDNDFSPGF</sequence>
<dbReference type="RefSeq" id="WP_159373038.1">
    <property type="nucleotide sequence ID" value="NZ_CP032119.1"/>
</dbReference>
<geneLocation type="plasmid" evidence="5">
    <name>pALWED2.4</name>
</geneLocation>
<gene>
    <name evidence="5" type="ORF">ABPAL_C0001</name>
</gene>
<feature type="region of interest" description="Disordered" evidence="3">
    <location>
        <begin position="407"/>
        <end position="427"/>
    </location>
</feature>
<keyword evidence="5" id="KW-0614">Plasmid</keyword>
<dbReference type="Gene3D" id="3.30.930.30">
    <property type="match status" value="1"/>
</dbReference>
<evidence type="ECO:0000259" key="4">
    <source>
        <dbReference type="Pfam" id="PF03389"/>
    </source>
</evidence>